<dbReference type="Proteomes" id="UP001234297">
    <property type="component" value="Chromosome 1"/>
</dbReference>
<sequence length="1930" mass="215521">MGKQKGEGGRTKTRPSSSSLAASLLRSGATTVGFGGYVGSSRLEPSVSSREDSVPLADIDGEVAQHLKRLGRKDPTTKLKALASLCILFKEKPGEVVHILPQWVFEYKRLLLDYNRDVRRATHDAMTNLVSTVGRGLAPHLKSLMGPWWFSQFDPIHEVSQAARRSFQTAFPAQERRLDALILCASEIFLYLDENLKLTPQAMSDKAVPMDELDDMHQRVISSSLLAITTLIDILLGLQSERPDFDKATTDAKHASRAKAVAISSAEKMFSSHKYFLEFLKSQSPGVRSATYSVLGCFIKHIPHAYNEGNMKILSAAILGAFQEKDPACHSSMWDVVLLFSKRFPDSWHLSNIQKTVLTRFWHFLKKGCHGSQEVSYPTLVLFLDTIPPKSINGEQFLLSFFQNLWAGRNPFHSLSDDRLTFFNALKECFLWGIYNASRFSKDVNTVGQLQVSLIDNVLVMLLWHDYLSVVSSKNQVQCLSEDSNGLLEVDVQPSDEGQIETLNIKYPQTYIHDLAKCIVEILSDISTKECGLLSAFSASFQKDCLDILHRADTSQKSSGYTEEIVNFLFLVEKHSVQKGESWPLVYLAQPMLETFFPFIKSMDCPDGMRLLAVVAEIFGPQTIVSKFFVSGKEHPNCDFVDGDNELKSKLFLQVFKDDVIPCCLHGNYLSSSSCIDLLLALLDNELFLEQWDSIISYATQLEGCSTTEAGYSDIGRVGMLAMLMEKVRIRIENKKLGICSNNFWGSPPECWNHDLLNSAAISIVCRSPPFHASHIRFLRAVLAGSSEDEQTCFLSREAVMRIFDELLKNFITLLMQSDFSWAKHVGSLIVTARSDDLMDSCKSSFIMVLDAAKFALEVLEGSFYCLKLLDDDCTLIPCILGAIFSIEWECNMTNLKSIEYNANMESSVSTSEIIDFDAQAHVESKLALSDSFYAFRCKISTQFWKGLSYTIRQKLGCILVQVIRSAVFDIDILFTDQASLCCKWVQDVLQLICLDHDEEQSILDQLLSEREFWPMWVAPIVKEGRRSATVKVATMNADIHEAQQHHQFVAFVQELISSLGFSRIIAGSVLSPITSSVEEAPTYLVPSFTFSRGWLAAEMICSWKWHGGSALVSLLPYLTGYAKTLNSSLEDNLVYSLVNTLLDGALVQGATGQRSFFNAWTVTDDEVDNIQDPFLRGLVSILSSLMINGSTWGKDEASTLFTSIINKLFIGTTVNKSCLRILPSILNVLIQPLRIRSTGGENLSDDVPHDPTKEESVHDIVVNWLQTALSSPPLVTWQAGEHDFEEWVRVALSCFPLSKTGGIGTLKMALSSNVSQAEKTLLLGLFRKHRCDNASMMPLSVSLETTLSRLIAVSVGYCWQEFDENDWGFVLSQLRRWIESVVVLMEEIAENVDSLTNASSSNNLEALVSKLENVVHILDPSLMDIARTALFILTLFCGLSEQQQPEDAEISQQWRAERWEPLKERILEGVFRLFFATGVAEAIASSYGEEASSVVSSARLSHSHFWELVASSVIHSPHDVRNTAAHSLELWGLSKGPISSLYAILFSTKVIPSIQVAAYIFLSTEPICSMAITNGNSAGNREIGPPHHIESSVEEPVLLRAEISDIIERPPAEILEMDFVSQYRVNAFIAWALLLTHIQSLPPSSPARERLIQRIQDYASSAILDCLFQHIPLKLGSALNMKKKDVELPMEASKAAAAAKRAITTCSLLFAVESLWPVGTEQMATLSGAIYGLMLCLLPAYVRNWFTSLRDRPTSSAIEFFTKVWCSPPLLADELSKIRDAVVVDENFSVSVSKSAYEVIATYEKEESGMDLVIRLPSCYPLRPVDVDCTRSLGISEVKQRKWLLSMIAFVRNQNGAIAEAICIWKSNFDKEFEGIEECPICYSIIHTTNHSLPRLACKTCKHKFHSACLYKWFSTSHKSTCPLCQTPF</sequence>
<dbReference type="EMBL" id="CM056809">
    <property type="protein sequence ID" value="KAJ8650834.1"/>
    <property type="molecule type" value="Genomic_DNA"/>
</dbReference>
<name>A0ACC2N069_PERAE</name>
<reference evidence="1 2" key="1">
    <citation type="journal article" date="2022" name="Hortic Res">
        <title>A haplotype resolved chromosomal level avocado genome allows analysis of novel avocado genes.</title>
        <authorList>
            <person name="Nath O."/>
            <person name="Fletcher S.J."/>
            <person name="Hayward A."/>
            <person name="Shaw L.M."/>
            <person name="Masouleh A.K."/>
            <person name="Furtado A."/>
            <person name="Henry R.J."/>
            <person name="Mitter N."/>
        </authorList>
    </citation>
    <scope>NUCLEOTIDE SEQUENCE [LARGE SCALE GENOMIC DNA]</scope>
    <source>
        <strain evidence="2">cv. Hass</strain>
    </source>
</reference>
<comment type="caution">
    <text evidence="1">The sequence shown here is derived from an EMBL/GenBank/DDBJ whole genome shotgun (WGS) entry which is preliminary data.</text>
</comment>
<evidence type="ECO:0000313" key="2">
    <source>
        <dbReference type="Proteomes" id="UP001234297"/>
    </source>
</evidence>
<protein>
    <submittedName>
        <fullName evidence="1">Uncharacterized protein</fullName>
    </submittedName>
</protein>
<organism evidence="1 2">
    <name type="scientific">Persea americana</name>
    <name type="common">Avocado</name>
    <dbReference type="NCBI Taxonomy" id="3435"/>
    <lineage>
        <taxon>Eukaryota</taxon>
        <taxon>Viridiplantae</taxon>
        <taxon>Streptophyta</taxon>
        <taxon>Embryophyta</taxon>
        <taxon>Tracheophyta</taxon>
        <taxon>Spermatophyta</taxon>
        <taxon>Magnoliopsida</taxon>
        <taxon>Magnoliidae</taxon>
        <taxon>Laurales</taxon>
        <taxon>Lauraceae</taxon>
        <taxon>Persea</taxon>
    </lineage>
</organism>
<keyword evidence="2" id="KW-1185">Reference proteome</keyword>
<gene>
    <name evidence="1" type="ORF">MRB53_003857</name>
</gene>
<evidence type="ECO:0000313" key="1">
    <source>
        <dbReference type="EMBL" id="KAJ8650834.1"/>
    </source>
</evidence>
<proteinExistence type="predicted"/>
<accession>A0ACC2N069</accession>